<evidence type="ECO:0000313" key="1">
    <source>
        <dbReference type="EMBL" id="ALL42369.1"/>
    </source>
</evidence>
<sequence length="164" mass="19672">MNNLSTLETMITRDSAARRFVEQLDKNELSSLSGEIFAKFYWYKRNPQWFKKDTNRQFARLRWVWRIIKKRLSTGRAKPELTVHGSEIERFKHFGGDAWVFFQHQLRAGWEIAFSPSPYSSFWVNVLELKLCTYCEGDVVMMKAPNEEVFNRDYGHLCRWYENN</sequence>
<organism evidence="1">
    <name type="scientific">Aeromonas salmonicida subsp. salmonicida</name>
    <dbReference type="NCBI Taxonomy" id="29491"/>
    <lineage>
        <taxon>Bacteria</taxon>
        <taxon>Pseudomonadati</taxon>
        <taxon>Pseudomonadota</taxon>
        <taxon>Gammaproteobacteria</taxon>
        <taxon>Aeromonadales</taxon>
        <taxon>Aeromonadaceae</taxon>
        <taxon>Aeromonas</taxon>
    </lineage>
</organism>
<dbReference type="AlphaFoldDB" id="A0A189PGQ5"/>
<dbReference type="EMBL" id="KT033470">
    <property type="protein sequence ID" value="ALL42369.1"/>
    <property type="molecule type" value="Genomic_DNA"/>
</dbReference>
<keyword evidence="1" id="KW-0614">Plasmid</keyword>
<protein>
    <submittedName>
        <fullName evidence="1">Uncharacterized protein</fullName>
    </submittedName>
</protein>
<name>A0A189PGQ5_AERSS</name>
<proteinExistence type="predicted"/>
<geneLocation type="plasmid" evidence="1">
    <name>pAsa4c</name>
</geneLocation>
<reference evidence="1" key="1">
    <citation type="submission" date="2015-06" db="EMBL/GenBank/DDBJ databases">
        <title>Antimicrobial resistance-carrying plasmid pAsa4 variants found in Aeromonas salmonicida subsp. salmonicida: general architecture, construction blocks and gene elimination.</title>
        <authorList>
            <person name="Tanaka K.H."/>
            <person name="Vincent A.T."/>
            <person name="Trudel M.V."/>
            <person name="Paquet V.E."/>
            <person name="Frenette M."/>
            <person name="Charette S.J."/>
        </authorList>
    </citation>
    <scope>NUCLEOTIDE SEQUENCE</scope>
    <source>
        <strain evidence="1">JF2267</strain>
        <plasmid evidence="1">pAsa4c</plasmid>
    </source>
</reference>
<accession>A0A189PGQ5</accession>
<dbReference type="RefSeq" id="WP_073536846.1">
    <property type="nucleotide sequence ID" value="NZ_KT033470.1"/>
</dbReference>